<gene>
    <name evidence="1" type="ORF">VP1G_11180</name>
</gene>
<name>A0A194V792_CYTMA</name>
<keyword evidence="2" id="KW-1185">Reference proteome</keyword>
<evidence type="ECO:0000313" key="2">
    <source>
        <dbReference type="Proteomes" id="UP000078576"/>
    </source>
</evidence>
<protein>
    <submittedName>
        <fullName evidence="1">Uncharacterized protein</fullName>
    </submittedName>
</protein>
<evidence type="ECO:0000313" key="1">
    <source>
        <dbReference type="EMBL" id="KUI59862.1"/>
    </source>
</evidence>
<dbReference type="EMBL" id="KN714738">
    <property type="protein sequence ID" value="KUI59862.1"/>
    <property type="molecule type" value="Genomic_DNA"/>
</dbReference>
<sequence>MVPLNLYNSKEQSQRSHAKALPTLHFVQSPRISNVVPVLTTGARVLILIIIIIRRLRVVLGAAPAAATTLRLPRSGGGRGRELALATAGLNGGGSDIVAGLGVGVGVGVGLGLARGLELLAGGPPALPGCHAVLEAGQLGELFEVGLRRGVAIDHGDQRLDGDVDIARGEIVGGDDVLAGARHVCDLMTVKMLGLSWIFP</sequence>
<dbReference type="AlphaFoldDB" id="A0A194V792"/>
<accession>A0A194V792</accession>
<reference evidence="2" key="1">
    <citation type="submission" date="2014-12" db="EMBL/GenBank/DDBJ databases">
        <title>Genome Sequence of Valsa Canker Pathogens Uncovers a Specific Adaption of Colonization on Woody Bark.</title>
        <authorList>
            <person name="Yin Z."/>
            <person name="Liu H."/>
            <person name="Gao X."/>
            <person name="Li Z."/>
            <person name="Song N."/>
            <person name="Ke X."/>
            <person name="Dai Q."/>
            <person name="Wu Y."/>
            <person name="Sun Y."/>
            <person name="Xu J.-R."/>
            <person name="Kang Z.K."/>
            <person name="Wang L."/>
            <person name="Huang L."/>
        </authorList>
    </citation>
    <scope>NUCLEOTIDE SEQUENCE [LARGE SCALE GENOMIC DNA]</scope>
    <source>
        <strain evidence="2">SXYL134</strain>
    </source>
</reference>
<proteinExistence type="predicted"/>
<dbReference type="Proteomes" id="UP000078576">
    <property type="component" value="Unassembled WGS sequence"/>
</dbReference>
<organism evidence="1 2">
    <name type="scientific">Cytospora mali</name>
    <name type="common">Apple Valsa canker fungus</name>
    <name type="synonym">Valsa mali</name>
    <dbReference type="NCBI Taxonomy" id="578113"/>
    <lineage>
        <taxon>Eukaryota</taxon>
        <taxon>Fungi</taxon>
        <taxon>Dikarya</taxon>
        <taxon>Ascomycota</taxon>
        <taxon>Pezizomycotina</taxon>
        <taxon>Sordariomycetes</taxon>
        <taxon>Sordariomycetidae</taxon>
        <taxon>Diaporthales</taxon>
        <taxon>Cytosporaceae</taxon>
        <taxon>Cytospora</taxon>
    </lineage>
</organism>